<keyword evidence="5" id="KW-1185">Reference proteome</keyword>
<dbReference type="Proteomes" id="UP000832011">
    <property type="component" value="Chromosome"/>
</dbReference>
<organism evidence="4 5">
    <name type="scientific">Vitreoscilla massiliensis</name>
    <dbReference type="NCBI Taxonomy" id="1689272"/>
    <lineage>
        <taxon>Bacteria</taxon>
        <taxon>Pseudomonadati</taxon>
        <taxon>Pseudomonadota</taxon>
        <taxon>Betaproteobacteria</taxon>
        <taxon>Neisseriales</taxon>
        <taxon>Neisseriaceae</taxon>
        <taxon>Vitreoscilla</taxon>
    </lineage>
</organism>
<keyword evidence="2" id="KW-0812">Transmembrane</keyword>
<evidence type="ECO:0000313" key="5">
    <source>
        <dbReference type="Proteomes" id="UP000832011"/>
    </source>
</evidence>
<dbReference type="PANTHER" id="PTHR30576:SF10">
    <property type="entry name" value="SLL5057 PROTEIN"/>
    <property type="match status" value="1"/>
</dbReference>
<sequence>MLKKQLCCKRLMEWPVAVLGLILVIPLILICICVIRITSRGPAIFRQERVGLHEQKFICYKLRTMNVETKQAPSHEVHEHVITPIGKLLRQTKLDELPQLWNIVRGDMSFVGPRPCLPCQKELIQARRALSLYDIRPGITGISQVAGIDMSNAEILAKSDARYLNDMSVKADVRFIVMTLCGSGRGDAVIPKQ</sequence>
<protein>
    <submittedName>
        <fullName evidence="4">Sugar transferase</fullName>
    </submittedName>
</protein>
<name>A0ABY4DZ55_9NEIS</name>
<evidence type="ECO:0000256" key="2">
    <source>
        <dbReference type="SAM" id="Phobius"/>
    </source>
</evidence>
<keyword evidence="4" id="KW-0808">Transferase</keyword>
<dbReference type="GO" id="GO:0016740">
    <property type="term" value="F:transferase activity"/>
    <property type="evidence" value="ECO:0007669"/>
    <property type="project" value="UniProtKB-KW"/>
</dbReference>
<dbReference type="RefSeq" id="WP_058357524.1">
    <property type="nucleotide sequence ID" value="NZ_CABKVG010000010.1"/>
</dbReference>
<keyword evidence="2" id="KW-0472">Membrane</keyword>
<accession>A0ABY4DZ55</accession>
<keyword evidence="2" id="KW-1133">Transmembrane helix</keyword>
<evidence type="ECO:0000259" key="3">
    <source>
        <dbReference type="Pfam" id="PF02397"/>
    </source>
</evidence>
<dbReference type="EMBL" id="CP091511">
    <property type="protein sequence ID" value="UOO88786.1"/>
    <property type="molecule type" value="Genomic_DNA"/>
</dbReference>
<feature type="transmembrane region" description="Helical" evidence="2">
    <location>
        <begin position="12"/>
        <end position="37"/>
    </location>
</feature>
<evidence type="ECO:0000256" key="1">
    <source>
        <dbReference type="ARBA" id="ARBA00006464"/>
    </source>
</evidence>
<proteinExistence type="inferred from homology"/>
<comment type="similarity">
    <text evidence="1">Belongs to the bacterial sugar transferase family.</text>
</comment>
<evidence type="ECO:0000313" key="4">
    <source>
        <dbReference type="EMBL" id="UOO88786.1"/>
    </source>
</evidence>
<gene>
    <name evidence="4" type="ORF">LVJ82_15180</name>
</gene>
<dbReference type="Pfam" id="PF02397">
    <property type="entry name" value="Bac_transf"/>
    <property type="match status" value="1"/>
</dbReference>
<dbReference type="PANTHER" id="PTHR30576">
    <property type="entry name" value="COLANIC BIOSYNTHESIS UDP-GLUCOSE LIPID CARRIER TRANSFERASE"/>
    <property type="match status" value="1"/>
</dbReference>
<dbReference type="InterPro" id="IPR003362">
    <property type="entry name" value="Bact_transf"/>
</dbReference>
<feature type="domain" description="Bacterial sugar transferase" evidence="3">
    <location>
        <begin position="9"/>
        <end position="180"/>
    </location>
</feature>
<reference evidence="4 5" key="1">
    <citation type="journal article" date="2022" name="Res Sq">
        <title>Evolution of multicellular longitudinally dividing oral cavity symbionts (Neisseriaceae).</title>
        <authorList>
            <person name="Nyongesa S."/>
            <person name="Weber P."/>
            <person name="Bernet E."/>
            <person name="Pullido F."/>
            <person name="Nieckarz M."/>
            <person name="Delaby M."/>
            <person name="Nieves C."/>
            <person name="Viehboeck T."/>
            <person name="Krause N."/>
            <person name="Rivera-Millot A."/>
            <person name="Nakamura A."/>
            <person name="Vischer N."/>
            <person name="VanNieuwenhze M."/>
            <person name="Brun Y."/>
            <person name="Cava F."/>
            <person name="Bulgheresi S."/>
            <person name="Veyrier F."/>
        </authorList>
    </citation>
    <scope>NUCLEOTIDE SEQUENCE [LARGE SCALE GENOMIC DNA]</scope>
    <source>
        <strain evidence="4 5">SN4</strain>
    </source>
</reference>